<sequence>MLKFIITVAPKQLAIQAAPLRAHAPFENHCRMLMFCRALKASDGTGQAIGPLHHIHQGPIMALPVLMCVIAEMGWDPVVLKLPDISNSNWNVIK</sequence>
<dbReference type="AlphaFoldDB" id="A0AAV4NAQ8"/>
<gene>
    <name evidence="1" type="ORF">CEXT_320751</name>
</gene>
<evidence type="ECO:0000313" key="1">
    <source>
        <dbReference type="EMBL" id="GIX81892.1"/>
    </source>
</evidence>
<protein>
    <submittedName>
        <fullName evidence="1">Uncharacterized protein</fullName>
    </submittedName>
</protein>
<comment type="caution">
    <text evidence="1">The sequence shown here is derived from an EMBL/GenBank/DDBJ whole genome shotgun (WGS) entry which is preliminary data.</text>
</comment>
<reference evidence="1 2" key="1">
    <citation type="submission" date="2021-06" db="EMBL/GenBank/DDBJ databases">
        <title>Caerostris extrusa draft genome.</title>
        <authorList>
            <person name="Kono N."/>
            <person name="Arakawa K."/>
        </authorList>
    </citation>
    <scope>NUCLEOTIDE SEQUENCE [LARGE SCALE GENOMIC DNA]</scope>
</reference>
<organism evidence="1 2">
    <name type="scientific">Caerostris extrusa</name>
    <name type="common">Bark spider</name>
    <name type="synonym">Caerostris bankana</name>
    <dbReference type="NCBI Taxonomy" id="172846"/>
    <lineage>
        <taxon>Eukaryota</taxon>
        <taxon>Metazoa</taxon>
        <taxon>Ecdysozoa</taxon>
        <taxon>Arthropoda</taxon>
        <taxon>Chelicerata</taxon>
        <taxon>Arachnida</taxon>
        <taxon>Araneae</taxon>
        <taxon>Araneomorphae</taxon>
        <taxon>Entelegynae</taxon>
        <taxon>Araneoidea</taxon>
        <taxon>Araneidae</taxon>
        <taxon>Caerostris</taxon>
    </lineage>
</organism>
<accession>A0AAV4NAQ8</accession>
<dbReference type="Proteomes" id="UP001054945">
    <property type="component" value="Unassembled WGS sequence"/>
</dbReference>
<dbReference type="EMBL" id="BPLR01003180">
    <property type="protein sequence ID" value="GIX81892.1"/>
    <property type="molecule type" value="Genomic_DNA"/>
</dbReference>
<name>A0AAV4NAQ8_CAEEX</name>
<proteinExistence type="predicted"/>
<keyword evidence="2" id="KW-1185">Reference proteome</keyword>
<evidence type="ECO:0000313" key="2">
    <source>
        <dbReference type="Proteomes" id="UP001054945"/>
    </source>
</evidence>